<dbReference type="Pfam" id="PF08757">
    <property type="entry name" value="CotH"/>
    <property type="match status" value="2"/>
</dbReference>
<comment type="caution">
    <text evidence="4">The sequence shown here is derived from an EMBL/GenBank/DDBJ whole genome shotgun (WGS) entry which is preliminary data.</text>
</comment>
<evidence type="ECO:0000256" key="2">
    <source>
        <dbReference type="SAM" id="Phobius"/>
    </source>
</evidence>
<feature type="transmembrane region" description="Helical" evidence="2">
    <location>
        <begin position="616"/>
        <end position="637"/>
    </location>
</feature>
<keyword evidence="2" id="KW-0812">Transmembrane</keyword>
<keyword evidence="5" id="KW-1185">Reference proteome</keyword>
<proteinExistence type="predicted"/>
<dbReference type="AlphaFoldDB" id="A0AAD5LYL8"/>
<protein>
    <recommendedName>
        <fullName evidence="6">Spore coat protein CotH</fullName>
    </recommendedName>
</protein>
<keyword evidence="3" id="KW-0732">Signal</keyword>
<evidence type="ECO:0008006" key="6">
    <source>
        <dbReference type="Google" id="ProtNLM"/>
    </source>
</evidence>
<reference evidence="4" key="1">
    <citation type="submission" date="2021-12" db="EMBL/GenBank/DDBJ databases">
        <title>Prjna785345.</title>
        <authorList>
            <person name="Rujirawat T."/>
            <person name="Krajaejun T."/>
        </authorList>
    </citation>
    <scope>NUCLEOTIDE SEQUENCE</scope>
    <source>
        <strain evidence="4">Pi057C3</strain>
    </source>
</reference>
<keyword evidence="2" id="KW-0472">Membrane</keyword>
<gene>
    <name evidence="4" type="ORF">P43SY_006578</name>
</gene>
<name>A0AAD5LYL8_PYTIN</name>
<feature type="chain" id="PRO_5042176970" description="Spore coat protein CotH" evidence="3">
    <location>
        <begin position="20"/>
        <end position="671"/>
    </location>
</feature>
<evidence type="ECO:0000313" key="4">
    <source>
        <dbReference type="EMBL" id="KAJ0398024.1"/>
    </source>
</evidence>
<sequence>MATLPRCLLLPLPLPLAVAVAVAWLLGVSRVAATVNQTCFELPVVILSPVSEPFPTKTCVTPAPPAIDCMKRNVDVNIEVIDHNDAARAHNFTWNCIEGPRTGVHRSTAHFRGQSSLRFKKNQLSVHLKAPAALVDGFPADRAYVLHGPWIDGSLIRNHLAHWLFRATGRYSPRSRHVVMFIRDPDGQLQYHGVYLLLEKITYDSVDRVGLAPLTPACQTDEQLSGGWAWQLNPLNFGVYSPNMVNDQYEVMFGAGERPVLMFPRPNALTPRMRDFFVNTTTGPMPRLFRYLFEGMKRPDELEQHIDLGSFVDYMLHSELSQNTDAYRRSTYFFKDRGQPINAGPVWDFNLAFGLGANKADWLFRPYSMWRRLTCNYKFVALIAKRWRELRASVWSDTALEQFIEQSAAPLRRQFARCVGTKRKGWASNALQCANVKPKVLFNEQIEKVRQAVTQRAHWMDANVAKLYMKIDPAPWNPATDLPQYNCAADGNDAGCLEDPERYINAAEIVMPPIRQPTPQNTTCGVVDAKTLDERDTPSIDPCWLSAGTYITDGSITPFCSGNGFCPPGPGAKCTCIRGKQPPTCGSLNIDVNDMDEGDGDVEEMTLQSDVAMQRWGSATYLALLTGGVLLLLLLVAGQRARNRRRRHHQSMLAEHDELRRAHPTTYGATD</sequence>
<feature type="signal peptide" evidence="3">
    <location>
        <begin position="1"/>
        <end position="19"/>
    </location>
</feature>
<organism evidence="4 5">
    <name type="scientific">Pythium insidiosum</name>
    <name type="common">Pythiosis disease agent</name>
    <dbReference type="NCBI Taxonomy" id="114742"/>
    <lineage>
        <taxon>Eukaryota</taxon>
        <taxon>Sar</taxon>
        <taxon>Stramenopiles</taxon>
        <taxon>Oomycota</taxon>
        <taxon>Peronosporomycetes</taxon>
        <taxon>Pythiales</taxon>
        <taxon>Pythiaceae</taxon>
        <taxon>Pythium</taxon>
    </lineage>
</organism>
<evidence type="ECO:0000313" key="5">
    <source>
        <dbReference type="Proteomes" id="UP001209570"/>
    </source>
</evidence>
<keyword evidence="2" id="KW-1133">Transmembrane helix</keyword>
<dbReference type="EMBL" id="JAKCXM010000230">
    <property type="protein sequence ID" value="KAJ0398024.1"/>
    <property type="molecule type" value="Genomic_DNA"/>
</dbReference>
<accession>A0AAD5LYL8</accession>
<dbReference type="InterPro" id="IPR014867">
    <property type="entry name" value="Spore_coat_CotH_CotH2/3/7"/>
</dbReference>
<dbReference type="Proteomes" id="UP001209570">
    <property type="component" value="Unassembled WGS sequence"/>
</dbReference>
<evidence type="ECO:0000256" key="1">
    <source>
        <dbReference type="SAM" id="MobiDB-lite"/>
    </source>
</evidence>
<evidence type="ECO:0000256" key="3">
    <source>
        <dbReference type="SAM" id="SignalP"/>
    </source>
</evidence>
<feature type="region of interest" description="Disordered" evidence="1">
    <location>
        <begin position="645"/>
        <end position="671"/>
    </location>
</feature>